<protein>
    <submittedName>
        <fullName evidence="2">Uncharacterized protein</fullName>
    </submittedName>
</protein>
<organism evidence="2 3">
    <name type="scientific">Cinchona calisaya</name>
    <dbReference type="NCBI Taxonomy" id="153742"/>
    <lineage>
        <taxon>Eukaryota</taxon>
        <taxon>Viridiplantae</taxon>
        <taxon>Streptophyta</taxon>
        <taxon>Embryophyta</taxon>
        <taxon>Tracheophyta</taxon>
        <taxon>Spermatophyta</taxon>
        <taxon>Magnoliopsida</taxon>
        <taxon>eudicotyledons</taxon>
        <taxon>Gunneridae</taxon>
        <taxon>Pentapetalae</taxon>
        <taxon>asterids</taxon>
        <taxon>lamiids</taxon>
        <taxon>Gentianales</taxon>
        <taxon>Rubiaceae</taxon>
        <taxon>Cinchonoideae</taxon>
        <taxon>Cinchoneae</taxon>
        <taxon>Cinchona</taxon>
    </lineage>
</organism>
<comment type="caution">
    <text evidence="2">The sequence shown here is derived from an EMBL/GenBank/DDBJ whole genome shotgun (WGS) entry which is preliminary data.</text>
</comment>
<feature type="chain" id="PRO_5044749405" evidence="1">
    <location>
        <begin position="19"/>
        <end position="101"/>
    </location>
</feature>
<keyword evidence="3" id="KW-1185">Reference proteome</keyword>
<proteinExistence type="predicted"/>
<name>A0ABD2ZCX8_9GENT</name>
<reference evidence="2 3" key="1">
    <citation type="submission" date="2024-11" db="EMBL/GenBank/DDBJ databases">
        <title>A near-complete genome assembly of Cinchona calisaya.</title>
        <authorList>
            <person name="Lian D.C."/>
            <person name="Zhao X.W."/>
            <person name="Wei L."/>
        </authorList>
    </citation>
    <scope>NUCLEOTIDE SEQUENCE [LARGE SCALE GENOMIC DNA]</scope>
    <source>
        <tissue evidence="2">Nenye</tissue>
    </source>
</reference>
<evidence type="ECO:0000256" key="1">
    <source>
        <dbReference type="SAM" id="SignalP"/>
    </source>
</evidence>
<keyword evidence="1" id="KW-0732">Signal</keyword>
<dbReference type="EMBL" id="JBJUIK010000010">
    <property type="protein sequence ID" value="KAL3516217.1"/>
    <property type="molecule type" value="Genomic_DNA"/>
</dbReference>
<feature type="signal peptide" evidence="1">
    <location>
        <begin position="1"/>
        <end position="18"/>
    </location>
</feature>
<dbReference type="Proteomes" id="UP001630127">
    <property type="component" value="Unassembled WGS sequence"/>
</dbReference>
<sequence>MLSVVIHFALDYLAFTMGMITSTPEVCPSESFLTKEMSSQCSNAYTGYGLNCFTMFCTKLMYHFNGRTAQPLEHTTAPGGKKLTSMCQTFPSIYALGENHP</sequence>
<accession>A0ABD2ZCX8</accession>
<dbReference type="AlphaFoldDB" id="A0ABD2ZCX8"/>
<evidence type="ECO:0000313" key="2">
    <source>
        <dbReference type="EMBL" id="KAL3516217.1"/>
    </source>
</evidence>
<gene>
    <name evidence="2" type="ORF">ACH5RR_023119</name>
</gene>
<evidence type="ECO:0000313" key="3">
    <source>
        <dbReference type="Proteomes" id="UP001630127"/>
    </source>
</evidence>